<protein>
    <recommendedName>
        <fullName evidence="2">Cell wall hydrolase SleB domain-containing protein</fullName>
    </recommendedName>
</protein>
<evidence type="ECO:0000313" key="3">
    <source>
        <dbReference type="EMBL" id="MBP2293775.1"/>
    </source>
</evidence>
<feature type="chain" id="PRO_5046738937" description="Cell wall hydrolase SleB domain-containing protein" evidence="1">
    <location>
        <begin position="24"/>
        <end position="262"/>
    </location>
</feature>
<dbReference type="RefSeq" id="WP_209767697.1">
    <property type="nucleotide sequence ID" value="NZ_JAGINP010000012.1"/>
</dbReference>
<name>A0ABS4SMI5_9PROT</name>
<dbReference type="Pfam" id="PF07486">
    <property type="entry name" value="Hydrolase_2"/>
    <property type="match status" value="1"/>
</dbReference>
<dbReference type="InterPro" id="IPR042047">
    <property type="entry name" value="SleB_dom1"/>
</dbReference>
<dbReference type="Proteomes" id="UP000781958">
    <property type="component" value="Unassembled WGS sequence"/>
</dbReference>
<dbReference type="Gene3D" id="1.10.10.2520">
    <property type="entry name" value="Cell wall hydrolase SleB, domain 1"/>
    <property type="match status" value="1"/>
</dbReference>
<reference evidence="3 4" key="1">
    <citation type="submission" date="2021-03" db="EMBL/GenBank/DDBJ databases">
        <title>Genomic Encyclopedia of Type Strains, Phase III (KMG-III): the genomes of soil and plant-associated and newly described type strains.</title>
        <authorList>
            <person name="Whitman W."/>
        </authorList>
    </citation>
    <scope>NUCLEOTIDE SEQUENCE [LARGE SCALE GENOMIC DNA]</scope>
    <source>
        <strain evidence="3 4">IMMIB AFH-6</strain>
    </source>
</reference>
<dbReference type="EMBL" id="JAGINP010000012">
    <property type="protein sequence ID" value="MBP2293775.1"/>
    <property type="molecule type" value="Genomic_DNA"/>
</dbReference>
<dbReference type="InterPro" id="IPR011105">
    <property type="entry name" value="Cell_wall_hydrolase_SleB"/>
</dbReference>
<comment type="caution">
    <text evidence="3">The sequence shown here is derived from an EMBL/GenBank/DDBJ whole genome shotgun (WGS) entry which is preliminary data.</text>
</comment>
<organism evidence="3 4">
    <name type="scientific">Azospirillum rugosum</name>
    <dbReference type="NCBI Taxonomy" id="416170"/>
    <lineage>
        <taxon>Bacteria</taxon>
        <taxon>Pseudomonadati</taxon>
        <taxon>Pseudomonadota</taxon>
        <taxon>Alphaproteobacteria</taxon>
        <taxon>Rhodospirillales</taxon>
        <taxon>Azospirillaceae</taxon>
        <taxon>Azospirillum</taxon>
    </lineage>
</organism>
<keyword evidence="4" id="KW-1185">Reference proteome</keyword>
<feature type="domain" description="Cell wall hydrolase SleB" evidence="2">
    <location>
        <begin position="53"/>
        <end position="174"/>
    </location>
</feature>
<evidence type="ECO:0000256" key="1">
    <source>
        <dbReference type="SAM" id="SignalP"/>
    </source>
</evidence>
<sequence>MRRGSWIGIAWLALLAAPGTASADPFQGVDCAARRQDELTCLACNIYHESRDQPEQGQLAVAMVTLNRLRTADFPKSICEVVWEKGRDYRTGRTVAQFSWTLDDRSDRVTEPAAWDKAKSLAARAMATLAPAPVASMPDPSLGALYFHADSVTPDWSGDAGLRLVTRIGNHLFYARTKDAPGLTLVSGRSGKVAVGEPLRMAGPVDRDGVHDADLAGHPALGAVRRGAKLISLSRDGGGAMAEAKVYQGSRSWVVRVRREGL</sequence>
<evidence type="ECO:0000313" key="4">
    <source>
        <dbReference type="Proteomes" id="UP000781958"/>
    </source>
</evidence>
<gene>
    <name evidence="3" type="ORF">J2851_003559</name>
</gene>
<keyword evidence="1" id="KW-0732">Signal</keyword>
<accession>A0ABS4SMI5</accession>
<proteinExistence type="predicted"/>
<feature type="signal peptide" evidence="1">
    <location>
        <begin position="1"/>
        <end position="23"/>
    </location>
</feature>
<evidence type="ECO:0000259" key="2">
    <source>
        <dbReference type="Pfam" id="PF07486"/>
    </source>
</evidence>